<evidence type="ECO:0000313" key="4">
    <source>
        <dbReference type="Proteomes" id="UP000501926"/>
    </source>
</evidence>
<proteinExistence type="predicted"/>
<evidence type="ECO:0000313" key="2">
    <source>
        <dbReference type="EMBL" id="CAJ74970.1"/>
    </source>
</evidence>
<keyword evidence="1" id="KW-0472">Membrane</keyword>
<reference evidence="2" key="1">
    <citation type="journal article" date="2006" name="Nature">
        <title>Deciphering the evolution and metabolism of an anammox bacterium from a community genome.</title>
        <authorList>
            <person name="Strous M."/>
            <person name="Pelletier E."/>
            <person name="Mangenot S."/>
            <person name="Rattei T."/>
            <person name="Lehner A."/>
            <person name="Taylor M.W."/>
            <person name="Horn M."/>
            <person name="Daims H."/>
            <person name="Bartol-Mavel D."/>
            <person name="Wincker P."/>
            <person name="Barbe V."/>
            <person name="Fonknechten N."/>
            <person name="Vallenet D."/>
            <person name="Segurens B."/>
            <person name="Schenowitz-Truong C."/>
            <person name="Medigue C."/>
            <person name="Collingro A."/>
            <person name="Snel B."/>
            <person name="Dutilh B.E."/>
            <person name="OpDenCamp H.J.M."/>
            <person name="vanDerDrift C."/>
            <person name="Cirpus I."/>
            <person name="vanDePas-Schoonen K.T."/>
            <person name="Harhangi H.R."/>
            <person name="vanNiftrik L."/>
            <person name="Schmid M."/>
            <person name="Keltjens J."/>
            <person name="vanDeVossenberg J."/>
            <person name="Kartal B."/>
            <person name="Meier H."/>
            <person name="Frishman D."/>
            <person name="Huynen M.A."/>
            <person name="Mewes H."/>
            <person name="Weissenbach J."/>
            <person name="Jetten M.S.M."/>
            <person name="Wagner M."/>
            <person name="LePaslier D."/>
        </authorList>
    </citation>
    <scope>NUCLEOTIDE SEQUENCE</scope>
</reference>
<keyword evidence="1" id="KW-1133">Transmembrane helix</keyword>
<keyword evidence="1" id="KW-0812">Transmembrane</keyword>
<evidence type="ECO:0000313" key="3">
    <source>
        <dbReference type="EMBL" id="QII12637.1"/>
    </source>
</evidence>
<organism evidence="2">
    <name type="scientific">Kuenenia stuttgartiensis</name>
    <dbReference type="NCBI Taxonomy" id="174633"/>
    <lineage>
        <taxon>Bacteria</taxon>
        <taxon>Pseudomonadati</taxon>
        <taxon>Planctomycetota</taxon>
        <taxon>Candidatus Brocadiia</taxon>
        <taxon>Candidatus Brocadiales</taxon>
        <taxon>Candidatus Brocadiaceae</taxon>
        <taxon>Candidatus Kuenenia</taxon>
    </lineage>
</organism>
<dbReference type="Proteomes" id="UP000501926">
    <property type="component" value="Chromosome"/>
</dbReference>
<protein>
    <submittedName>
        <fullName evidence="2">Uncharacterized protein</fullName>
    </submittedName>
</protein>
<accession>Q1Q4N5</accession>
<reference evidence="2" key="2">
    <citation type="submission" date="2006-01" db="EMBL/GenBank/DDBJ databases">
        <authorList>
            <person name="Genoscope"/>
        </authorList>
    </citation>
    <scope>NUCLEOTIDE SEQUENCE</scope>
</reference>
<gene>
    <name evidence="3" type="ORF">KsCSTR_32580</name>
    <name evidence="2" type="ORF">kuste4208</name>
</gene>
<dbReference type="EMBL" id="CT573071">
    <property type="protein sequence ID" value="CAJ74970.1"/>
    <property type="molecule type" value="Genomic_DNA"/>
</dbReference>
<sequence>MQAKGNTISLSPQSAICNLQFADCIMVKSEMRNTKQIPNFNCSKPGFFHWDFVFLNLFRTLYFVLQIFYLTHVWFWLYQLRY</sequence>
<dbReference type="EMBL" id="CP049055">
    <property type="protein sequence ID" value="QII12637.1"/>
    <property type="molecule type" value="Genomic_DNA"/>
</dbReference>
<evidence type="ECO:0000256" key="1">
    <source>
        <dbReference type="SAM" id="Phobius"/>
    </source>
</evidence>
<name>Q1Q4N5_KUEST</name>
<feature type="transmembrane region" description="Helical" evidence="1">
    <location>
        <begin position="60"/>
        <end position="78"/>
    </location>
</feature>
<reference evidence="3 4" key="3">
    <citation type="submission" date="2020-02" db="EMBL/GenBank/DDBJ databases">
        <title>Newly sequenced genome of strain CSTR1 showed variability in Candidatus Kuenenia stuttgartiensis genomes.</title>
        <authorList>
            <person name="Ding C."/>
            <person name="Adrian L."/>
        </authorList>
    </citation>
    <scope>NUCLEOTIDE SEQUENCE [LARGE SCALE GENOMIC DNA]</scope>
    <source>
        <strain evidence="3 4">CSTR1</strain>
    </source>
</reference>
<dbReference type="AlphaFoldDB" id="Q1Q4N5"/>